<comment type="cofactor">
    <cofactor evidence="1">
        <name>Zn(2+)</name>
        <dbReference type="ChEBI" id="CHEBI:29105"/>
    </cofactor>
</comment>
<dbReference type="Gene3D" id="3.20.20.70">
    <property type="entry name" value="Aldolase class I"/>
    <property type="match status" value="1"/>
</dbReference>
<keyword evidence="6" id="KW-1185">Reference proteome</keyword>
<keyword evidence="2" id="KW-0808">Transferase</keyword>
<evidence type="ECO:0000256" key="3">
    <source>
        <dbReference type="ARBA" id="ARBA00022723"/>
    </source>
</evidence>
<dbReference type="PANTHER" id="PTHR37418:SF2">
    <property type="entry name" value="3-KETO-5-AMINOHEXANOATE CLEAVAGE ENZYME"/>
    <property type="match status" value="1"/>
</dbReference>
<accession>A0ABW1KVF2</accession>
<dbReference type="Proteomes" id="UP001596116">
    <property type="component" value="Unassembled WGS sequence"/>
</dbReference>
<evidence type="ECO:0000256" key="1">
    <source>
        <dbReference type="ARBA" id="ARBA00001947"/>
    </source>
</evidence>
<evidence type="ECO:0000313" key="5">
    <source>
        <dbReference type="EMBL" id="MFC6034012.1"/>
    </source>
</evidence>
<dbReference type="Pfam" id="PF05853">
    <property type="entry name" value="BKACE"/>
    <property type="match status" value="1"/>
</dbReference>
<gene>
    <name evidence="5" type="ORF">ACFMB1_00575</name>
</gene>
<organism evidence="5 6">
    <name type="scientific">Hyphococcus aureus</name>
    <dbReference type="NCBI Taxonomy" id="2666033"/>
    <lineage>
        <taxon>Bacteria</taxon>
        <taxon>Pseudomonadati</taxon>
        <taxon>Pseudomonadota</taxon>
        <taxon>Alphaproteobacteria</taxon>
        <taxon>Parvularculales</taxon>
        <taxon>Parvularculaceae</taxon>
        <taxon>Hyphococcus</taxon>
    </lineage>
</organism>
<name>A0ABW1KVF2_9PROT</name>
<evidence type="ECO:0000256" key="4">
    <source>
        <dbReference type="ARBA" id="ARBA00022833"/>
    </source>
</evidence>
<reference evidence="5 6" key="1">
    <citation type="submission" date="2024-09" db="EMBL/GenBank/DDBJ databases">
        <authorList>
            <person name="Zhang Z.-H."/>
        </authorList>
    </citation>
    <scope>NUCLEOTIDE SEQUENCE [LARGE SCALE GENOMIC DNA]</scope>
    <source>
        <strain evidence="5 6">HHTR114</strain>
    </source>
</reference>
<comment type="caution">
    <text evidence="5">The sequence shown here is derived from an EMBL/GenBank/DDBJ whole genome shotgun (WGS) entry which is preliminary data.</text>
</comment>
<evidence type="ECO:0000256" key="2">
    <source>
        <dbReference type="ARBA" id="ARBA00022679"/>
    </source>
</evidence>
<evidence type="ECO:0000313" key="6">
    <source>
        <dbReference type="Proteomes" id="UP001596116"/>
    </source>
</evidence>
<sequence length="286" mass="31379">MSDTAIITCALTGVLTNPEQHPVPVTPEQMAAEAKRAFDAGATIMHVHYRSQEKGKGHLPTWDPAICTEINEAIRAACPGVVINMTTGVVGSEYQYVLDYLRACKPEMAACNAGTLNYLKTRKDGSWAWPPMVFDNPASKVKDFIDVMNDIGIIPEFECFDIGIVRSVGLYIENGMTDHADYNFVMGVASGMPADPDLLPFLIRYKKDGMSWQATVIGREDVWPVHRRATELGGNLRTGLEDCFYLPDGEKASSNGPMIEALAKYAREAGREVATPSQTRAMLKLS</sequence>
<dbReference type="InterPro" id="IPR008567">
    <property type="entry name" value="BKACE"/>
</dbReference>
<protein>
    <submittedName>
        <fullName evidence="5">3-keto-5-aminohexanoate cleavage protein</fullName>
    </submittedName>
</protein>
<dbReference type="PANTHER" id="PTHR37418">
    <property type="entry name" value="3-KETO-5-AMINOHEXANOATE CLEAVAGE ENZYME-RELATED"/>
    <property type="match status" value="1"/>
</dbReference>
<keyword evidence="4" id="KW-0862">Zinc</keyword>
<dbReference type="RefSeq" id="WP_379880695.1">
    <property type="nucleotide sequence ID" value="NZ_JBHPON010000001.1"/>
</dbReference>
<dbReference type="InterPro" id="IPR013785">
    <property type="entry name" value="Aldolase_TIM"/>
</dbReference>
<dbReference type="EMBL" id="JBHPON010000001">
    <property type="protein sequence ID" value="MFC6034012.1"/>
    <property type="molecule type" value="Genomic_DNA"/>
</dbReference>
<proteinExistence type="predicted"/>
<keyword evidence="3" id="KW-0479">Metal-binding</keyword>